<evidence type="ECO:0000313" key="8">
    <source>
        <dbReference type="Proteomes" id="UP000243876"/>
    </source>
</evidence>
<comment type="subcellular location">
    <subcellularLocation>
        <location evidence="1">Membrane</location>
        <topology evidence="1">Multi-pass membrane protein</topology>
    </subcellularLocation>
</comment>
<evidence type="ECO:0000256" key="4">
    <source>
        <dbReference type="ARBA" id="ARBA00023136"/>
    </source>
</evidence>
<dbReference type="InterPro" id="IPR008521">
    <property type="entry name" value="Mg_trans_NIPA"/>
</dbReference>
<keyword evidence="2 6" id="KW-0812">Transmembrane</keyword>
<dbReference type="PANTHER" id="PTHR12570:SF86">
    <property type="entry name" value="ADR321CP"/>
    <property type="match status" value="1"/>
</dbReference>
<feature type="region of interest" description="Disordered" evidence="5">
    <location>
        <begin position="449"/>
        <end position="489"/>
    </location>
</feature>
<evidence type="ECO:0000256" key="6">
    <source>
        <dbReference type="SAM" id="Phobius"/>
    </source>
</evidence>
<sequence>MPLFGRNGCSDENDGSRPGAVRWELQDPGRLTIQRLSHVANERLPPQERKRDWQRPLWLGGFAIFILSNVFGSRANLVDLAGTLFQIGALPIVVLGPLGAVSLLWNAAFARLILGDEFTIHLVLGTVLIAGGATLIGIFGVVPEETHTLEELVRLYRRPPFIVWVSLLAFFLTLVLLIAHLAEWRLNRLLTLLYPPSPSAMSKPSSRPSWRRHIRRWSAPSKSAALHNDLRASLPGLRPGAVAIDSLDSASERTPLLKQTRWAHRVDTLRPKPLALNVESPGDDAAQAVTLSRIKRTRVWVGLAYGATSGTLSGLCLLFTKTGIELLILTIMGQNQFSHIEAWIIIVVLLVCEVFQLSYLNRALRLVGPTLVCPLAFCFYNSSSIASGLIYYDQWDDLSGLQIGLVGLGIVVLLAGVWVVSLKSGTGADKVEWRPRGFSVGIGAASPGFDVRPTAQHRARRRTSTPPASTPFPSYSNHLDLSDETPVIPPDDDEFASLSRSQRARRGCQSLSGSLYVGSHRRSGSGGSLSLPTTPFPTEGDASADGEAAHGLGIDQGSRLARWWKRMQGRANEDGAR</sequence>
<keyword evidence="8" id="KW-1185">Reference proteome</keyword>
<reference evidence="8" key="1">
    <citation type="submission" date="2015-02" db="EMBL/GenBank/DDBJ databases">
        <authorList>
            <person name="Gon?alves P."/>
        </authorList>
    </citation>
    <scope>NUCLEOTIDE SEQUENCE [LARGE SCALE GENOMIC DNA]</scope>
</reference>
<keyword evidence="4 6" id="KW-0472">Membrane</keyword>
<protein>
    <submittedName>
        <fullName evidence="7">SPOSA6832_00416-mRNA-1:cds</fullName>
    </submittedName>
</protein>
<organism evidence="7 8">
    <name type="scientific">Sporidiobolus salmonicolor</name>
    <name type="common">Yeast-like fungus</name>
    <name type="synonym">Sporobolomyces salmonicolor</name>
    <dbReference type="NCBI Taxonomy" id="5005"/>
    <lineage>
        <taxon>Eukaryota</taxon>
        <taxon>Fungi</taxon>
        <taxon>Dikarya</taxon>
        <taxon>Basidiomycota</taxon>
        <taxon>Pucciniomycotina</taxon>
        <taxon>Microbotryomycetes</taxon>
        <taxon>Sporidiobolales</taxon>
        <taxon>Sporidiobolaceae</taxon>
        <taxon>Sporobolomyces</taxon>
    </lineage>
</organism>
<dbReference type="Pfam" id="PF05653">
    <property type="entry name" value="Mg_trans_NIPA"/>
    <property type="match status" value="2"/>
</dbReference>
<feature type="transmembrane region" description="Helical" evidence="6">
    <location>
        <begin position="118"/>
        <end position="141"/>
    </location>
</feature>
<evidence type="ECO:0000256" key="2">
    <source>
        <dbReference type="ARBA" id="ARBA00022692"/>
    </source>
</evidence>
<feature type="region of interest" description="Disordered" evidence="5">
    <location>
        <begin position="515"/>
        <end position="553"/>
    </location>
</feature>
<evidence type="ECO:0000256" key="5">
    <source>
        <dbReference type="SAM" id="MobiDB-lite"/>
    </source>
</evidence>
<dbReference type="EMBL" id="CENE01000001">
    <property type="protein sequence ID" value="CEQ38954.1"/>
    <property type="molecule type" value="Genomic_DNA"/>
</dbReference>
<dbReference type="AlphaFoldDB" id="A0A0D6EG56"/>
<feature type="transmembrane region" description="Helical" evidence="6">
    <location>
        <begin position="371"/>
        <end position="392"/>
    </location>
</feature>
<keyword evidence="3 6" id="KW-1133">Transmembrane helix</keyword>
<feature type="transmembrane region" description="Helical" evidence="6">
    <location>
        <begin position="299"/>
        <end position="320"/>
    </location>
</feature>
<dbReference type="GO" id="GO:0015095">
    <property type="term" value="F:magnesium ion transmembrane transporter activity"/>
    <property type="evidence" value="ECO:0007669"/>
    <property type="project" value="InterPro"/>
</dbReference>
<name>A0A0D6EG56_SPOSA</name>
<proteinExistence type="predicted"/>
<feature type="transmembrane region" description="Helical" evidence="6">
    <location>
        <begin position="398"/>
        <end position="420"/>
    </location>
</feature>
<feature type="compositionally biased region" description="Low complexity" evidence="5">
    <location>
        <begin position="464"/>
        <end position="476"/>
    </location>
</feature>
<dbReference type="Proteomes" id="UP000243876">
    <property type="component" value="Unassembled WGS sequence"/>
</dbReference>
<evidence type="ECO:0000256" key="1">
    <source>
        <dbReference type="ARBA" id="ARBA00004141"/>
    </source>
</evidence>
<gene>
    <name evidence="7" type="primary">SPOSA6832_00416</name>
</gene>
<feature type="transmembrane region" description="Helical" evidence="6">
    <location>
        <begin position="57"/>
        <end position="77"/>
    </location>
</feature>
<feature type="transmembrane region" description="Helical" evidence="6">
    <location>
        <begin position="340"/>
        <end position="359"/>
    </location>
</feature>
<feature type="region of interest" description="Disordered" evidence="5">
    <location>
        <begin position="1"/>
        <end position="21"/>
    </location>
</feature>
<feature type="non-terminal residue" evidence="7">
    <location>
        <position position="1"/>
    </location>
</feature>
<feature type="transmembrane region" description="Helical" evidence="6">
    <location>
        <begin position="161"/>
        <end position="182"/>
    </location>
</feature>
<evidence type="ECO:0000313" key="7">
    <source>
        <dbReference type="EMBL" id="CEQ38954.1"/>
    </source>
</evidence>
<dbReference type="GO" id="GO:0016020">
    <property type="term" value="C:membrane"/>
    <property type="evidence" value="ECO:0007669"/>
    <property type="project" value="UniProtKB-SubCell"/>
</dbReference>
<feature type="transmembrane region" description="Helical" evidence="6">
    <location>
        <begin position="83"/>
        <end position="106"/>
    </location>
</feature>
<accession>A0A0D6EG56</accession>
<dbReference type="OrthoDB" id="2504919at2759"/>
<dbReference type="PANTHER" id="PTHR12570">
    <property type="match status" value="1"/>
</dbReference>
<evidence type="ECO:0000256" key="3">
    <source>
        <dbReference type="ARBA" id="ARBA00022989"/>
    </source>
</evidence>